<comment type="caution">
    <text evidence="2">The sequence shown here is derived from an EMBL/GenBank/DDBJ whole genome shotgun (WGS) entry which is preliminary data.</text>
</comment>
<organism evidence="2 3">
    <name type="scientific">Uliginosibacterium paludis</name>
    <dbReference type="NCBI Taxonomy" id="1615952"/>
    <lineage>
        <taxon>Bacteria</taxon>
        <taxon>Pseudomonadati</taxon>
        <taxon>Pseudomonadota</taxon>
        <taxon>Betaproteobacteria</taxon>
        <taxon>Rhodocyclales</taxon>
        <taxon>Zoogloeaceae</taxon>
        <taxon>Uliginosibacterium</taxon>
    </lineage>
</organism>
<gene>
    <name evidence="2" type="ORF">ABVT11_09635</name>
</gene>
<evidence type="ECO:0000256" key="1">
    <source>
        <dbReference type="SAM" id="SignalP"/>
    </source>
</evidence>
<feature type="signal peptide" evidence="1">
    <location>
        <begin position="1"/>
        <end position="21"/>
    </location>
</feature>
<evidence type="ECO:0000313" key="2">
    <source>
        <dbReference type="EMBL" id="MET1490087.1"/>
    </source>
</evidence>
<dbReference type="RefSeq" id="WP_345923552.1">
    <property type="nucleotide sequence ID" value="NZ_JBDIVF010000001.1"/>
</dbReference>
<dbReference type="EMBL" id="JBEWLZ010000004">
    <property type="protein sequence ID" value="MET1490087.1"/>
    <property type="molecule type" value="Genomic_DNA"/>
</dbReference>
<sequence>MRAARLACGLLLALPSLPAHAGWIYAYRIGNAAGVRCEKRGITTRPVQRRISEEIRALRSTGFAVIPGSIITERRADYREAETAWKRRLGPGSCRLDADGFRSESWRLAR</sequence>
<evidence type="ECO:0008006" key="4">
    <source>
        <dbReference type="Google" id="ProtNLM"/>
    </source>
</evidence>
<evidence type="ECO:0000313" key="3">
    <source>
        <dbReference type="Proteomes" id="UP001548590"/>
    </source>
</evidence>
<keyword evidence="3" id="KW-1185">Reference proteome</keyword>
<name>A0ABV2CQA7_9RHOO</name>
<reference evidence="2 3" key="1">
    <citation type="submission" date="2024-07" db="EMBL/GenBank/DDBJ databases">
        <title>Uliginosibacterium paludis KCTC:42655.</title>
        <authorList>
            <person name="Kim M.K."/>
        </authorList>
    </citation>
    <scope>NUCLEOTIDE SEQUENCE [LARGE SCALE GENOMIC DNA]</scope>
    <source>
        <strain evidence="2 3">KCTC 42655</strain>
    </source>
</reference>
<protein>
    <recommendedName>
        <fullName evidence="4">DUF4148 domain-containing protein</fullName>
    </recommendedName>
</protein>
<accession>A0ABV2CQA7</accession>
<dbReference type="Proteomes" id="UP001548590">
    <property type="component" value="Unassembled WGS sequence"/>
</dbReference>
<feature type="chain" id="PRO_5046160890" description="DUF4148 domain-containing protein" evidence="1">
    <location>
        <begin position="22"/>
        <end position="110"/>
    </location>
</feature>
<keyword evidence="1" id="KW-0732">Signal</keyword>
<proteinExistence type="predicted"/>